<dbReference type="Gene3D" id="3.40.50.10610">
    <property type="entry name" value="ABC-type transport auxiliary lipoprotein component"/>
    <property type="match status" value="1"/>
</dbReference>
<dbReference type="RefSeq" id="WP_079667029.1">
    <property type="nucleotide sequence ID" value="NZ_FUYZ01000005.1"/>
</dbReference>
<feature type="signal peptide" evidence="1">
    <location>
        <begin position="1"/>
        <end position="19"/>
    </location>
</feature>
<evidence type="ECO:0000313" key="3">
    <source>
        <dbReference type="Proteomes" id="UP000191112"/>
    </source>
</evidence>
<proteinExistence type="predicted"/>
<dbReference type="Proteomes" id="UP000191112">
    <property type="component" value="Unassembled WGS sequence"/>
</dbReference>
<sequence length="381" mass="41973">MKKILLSALLLVAASQVNAQMAMPPTKAVTKAIKKNPQILNAINANPQLINSLNMNEKLLDAVVDEPQVLNLIIANPNIINTINASPDFLKLLTKNEDVVLALSLNPSIVTTLNNNPALINSLVKKPKTISQIAGSTGNLGNMMVQSTGTVTTKAPEEKKKPSLGNMILGAATNGIIGTDPFTSGKLFQKSTDLQTSLDKSKNKNIFLSKRYDDYITAHKTVAIIPFSVDIEGENKKQITSKKERVRNEKEIEEKVQESLYKFLLRNQNSYSIEFQDISTTNLKLKNSGIMSTLYTTSKEEIAKALGVDAVIAGDYVQKMNNKESKSGIIKITLFDGASGDWVWKLDENAGSKYSLIDETDKLMNNLMDKVVNYFPYRMAK</sequence>
<feature type="chain" id="PRO_5012730349" description="DUF4136 domain-containing protein" evidence="1">
    <location>
        <begin position="20"/>
        <end position="381"/>
    </location>
</feature>
<dbReference type="OrthoDB" id="669636at2"/>
<organism evidence="2 3">
    <name type="scientific">Soonwooa buanensis</name>
    <dbReference type="NCBI Taxonomy" id="619805"/>
    <lineage>
        <taxon>Bacteria</taxon>
        <taxon>Pseudomonadati</taxon>
        <taxon>Bacteroidota</taxon>
        <taxon>Flavobacteriia</taxon>
        <taxon>Flavobacteriales</taxon>
        <taxon>Weeksellaceae</taxon>
        <taxon>Chryseobacterium group</taxon>
        <taxon>Soonwooa</taxon>
    </lineage>
</organism>
<accession>A0A1T5F443</accession>
<gene>
    <name evidence="2" type="ORF">SAMN05660477_01780</name>
</gene>
<name>A0A1T5F443_9FLAO</name>
<dbReference type="EMBL" id="FUYZ01000005">
    <property type="protein sequence ID" value="SKB90896.1"/>
    <property type="molecule type" value="Genomic_DNA"/>
</dbReference>
<reference evidence="2 3" key="1">
    <citation type="submission" date="2017-02" db="EMBL/GenBank/DDBJ databases">
        <authorList>
            <person name="Peterson S.W."/>
        </authorList>
    </citation>
    <scope>NUCLEOTIDE SEQUENCE [LARGE SCALE GENOMIC DNA]</scope>
    <source>
        <strain evidence="2 3">DSM 22323</strain>
    </source>
</reference>
<dbReference type="STRING" id="619805.SAMN05660477_01780"/>
<evidence type="ECO:0008006" key="4">
    <source>
        <dbReference type="Google" id="ProtNLM"/>
    </source>
</evidence>
<keyword evidence="3" id="KW-1185">Reference proteome</keyword>
<keyword evidence="1" id="KW-0732">Signal</keyword>
<protein>
    <recommendedName>
        <fullName evidence="4">DUF4136 domain-containing protein</fullName>
    </recommendedName>
</protein>
<dbReference type="AlphaFoldDB" id="A0A1T5F443"/>
<evidence type="ECO:0000313" key="2">
    <source>
        <dbReference type="EMBL" id="SKB90896.1"/>
    </source>
</evidence>
<evidence type="ECO:0000256" key="1">
    <source>
        <dbReference type="SAM" id="SignalP"/>
    </source>
</evidence>